<feature type="chain" id="PRO_5042102041" evidence="1">
    <location>
        <begin position="26"/>
        <end position="54"/>
    </location>
</feature>
<dbReference type="EMBL" id="JAWLUP010000007">
    <property type="protein sequence ID" value="MDV7264037.1"/>
    <property type="molecule type" value="Genomic_DNA"/>
</dbReference>
<dbReference type="AlphaFoldDB" id="A0AAE5A4Y1"/>
<evidence type="ECO:0000256" key="1">
    <source>
        <dbReference type="SAM" id="SignalP"/>
    </source>
</evidence>
<protein>
    <submittedName>
        <fullName evidence="2">Uncharacterized protein</fullName>
    </submittedName>
</protein>
<proteinExistence type="predicted"/>
<organism evidence="2 3">
    <name type="scientific">Rhodococcus oxybenzonivorans</name>
    <dbReference type="NCBI Taxonomy" id="1990687"/>
    <lineage>
        <taxon>Bacteria</taxon>
        <taxon>Bacillati</taxon>
        <taxon>Actinomycetota</taxon>
        <taxon>Actinomycetes</taxon>
        <taxon>Mycobacteriales</taxon>
        <taxon>Nocardiaceae</taxon>
        <taxon>Rhodococcus</taxon>
    </lineage>
</organism>
<evidence type="ECO:0000313" key="3">
    <source>
        <dbReference type="Proteomes" id="UP001185863"/>
    </source>
</evidence>
<sequence length="54" mass="5619">MKFYSVHKTAVAATSALLGMSATEAAPAIAWSASRRRPAAAAESVSRSCRGIPR</sequence>
<evidence type="ECO:0000313" key="2">
    <source>
        <dbReference type="EMBL" id="MDV7264037.1"/>
    </source>
</evidence>
<dbReference type="Proteomes" id="UP001185863">
    <property type="component" value="Unassembled WGS sequence"/>
</dbReference>
<dbReference type="RefSeq" id="WP_317746454.1">
    <property type="nucleotide sequence ID" value="NZ_JAWLUP010000007.1"/>
</dbReference>
<feature type="signal peptide" evidence="1">
    <location>
        <begin position="1"/>
        <end position="25"/>
    </location>
</feature>
<name>A0AAE5A4Y1_9NOCA</name>
<reference evidence="2" key="1">
    <citation type="submission" date="2023-10" db="EMBL/GenBank/DDBJ databases">
        <title>Development of a sustainable strategy for remediation of hydrocarbon-contaminated territories based on the waste exchange concept.</title>
        <authorList>
            <person name="Krivoruchko A."/>
        </authorList>
    </citation>
    <scope>NUCLEOTIDE SEQUENCE</scope>
    <source>
        <strain evidence="2">IEGM 68</strain>
    </source>
</reference>
<accession>A0AAE5A4Y1</accession>
<comment type="caution">
    <text evidence="2">The sequence shown here is derived from an EMBL/GenBank/DDBJ whole genome shotgun (WGS) entry which is preliminary data.</text>
</comment>
<keyword evidence="1" id="KW-0732">Signal</keyword>
<gene>
    <name evidence="2" type="ORF">R4315_05670</name>
</gene>